<evidence type="ECO:0000313" key="2">
    <source>
        <dbReference type="EMBL" id="MBW7456301.1"/>
    </source>
</evidence>
<comment type="caution">
    <text evidence="2">The sequence shown here is derived from an EMBL/GenBank/DDBJ whole genome shotgun (WGS) entry which is preliminary data.</text>
</comment>
<dbReference type="PANTHER" id="PTHR43143:SF1">
    <property type="entry name" value="SERINE_THREONINE-PROTEIN PHOSPHATASE CPPED1"/>
    <property type="match status" value="1"/>
</dbReference>
<keyword evidence="3" id="KW-1185">Reference proteome</keyword>
<evidence type="ECO:0000313" key="3">
    <source>
        <dbReference type="Proteomes" id="UP001519887"/>
    </source>
</evidence>
<sequence>MRRNDHNEAGKPLVTFQVITDTHVTADADHEHNRNLDRALKDIIANSMGSSGIMHVGDLTDHGFIKEYEQLNQIIEANKEGLPAIRFAAGNHDVAFGEWASRLGNYTAYSGMTGAYHDHWIDGYHFIFLGTEQGLKDFCHLTQEQLEWLDMKLGEEASADRPVFVFLHQPLMDTVAGSLQAQGWYGVVQDSELKQVLGKHPQAIMFSGHTHWQLEAGHTMFDGRGAAATMFNAASVAYLWTDEDEHLAGSQGYYVEVFADKVLVKGRDFASGSWVESAQFQVDYPASR</sequence>
<dbReference type="InterPro" id="IPR029052">
    <property type="entry name" value="Metallo-depent_PP-like"/>
</dbReference>
<gene>
    <name evidence="2" type="ORF">K0U00_19900</name>
</gene>
<dbReference type="PANTHER" id="PTHR43143">
    <property type="entry name" value="METALLOPHOSPHOESTERASE, CALCINEURIN SUPERFAMILY"/>
    <property type="match status" value="1"/>
</dbReference>
<evidence type="ECO:0000259" key="1">
    <source>
        <dbReference type="Pfam" id="PF00149"/>
    </source>
</evidence>
<dbReference type="Gene3D" id="3.60.21.10">
    <property type="match status" value="1"/>
</dbReference>
<feature type="domain" description="Calcineurin-like phosphoesterase" evidence="1">
    <location>
        <begin position="18"/>
        <end position="212"/>
    </location>
</feature>
<name>A0ABS7C6H5_9BACL</name>
<accession>A0ABS7C6H5</accession>
<protein>
    <submittedName>
        <fullName evidence="2">Metallophosphoesterase</fullName>
    </submittedName>
</protein>
<dbReference type="Pfam" id="PF00149">
    <property type="entry name" value="Metallophos"/>
    <property type="match status" value="1"/>
</dbReference>
<dbReference type="InterPro" id="IPR051918">
    <property type="entry name" value="STPP_CPPED1"/>
</dbReference>
<dbReference type="InterPro" id="IPR004843">
    <property type="entry name" value="Calcineurin-like_PHP"/>
</dbReference>
<dbReference type="Proteomes" id="UP001519887">
    <property type="component" value="Unassembled WGS sequence"/>
</dbReference>
<dbReference type="RefSeq" id="WP_210044674.1">
    <property type="nucleotide sequence ID" value="NZ_JBHLVU010000077.1"/>
</dbReference>
<proteinExistence type="predicted"/>
<reference evidence="2 3" key="1">
    <citation type="submission" date="2021-07" db="EMBL/GenBank/DDBJ databases">
        <title>Paenibacillus radiodurans sp. nov., isolated from the southeastern edge of Tengger Desert.</title>
        <authorList>
            <person name="Zhang G."/>
        </authorList>
    </citation>
    <scope>NUCLEOTIDE SEQUENCE [LARGE SCALE GENOMIC DNA]</scope>
    <source>
        <strain evidence="2 3">CCM 7311</strain>
    </source>
</reference>
<dbReference type="SUPFAM" id="SSF56300">
    <property type="entry name" value="Metallo-dependent phosphatases"/>
    <property type="match status" value="1"/>
</dbReference>
<organism evidence="2 3">
    <name type="scientific">Paenibacillus sepulcri</name>
    <dbReference type="NCBI Taxonomy" id="359917"/>
    <lineage>
        <taxon>Bacteria</taxon>
        <taxon>Bacillati</taxon>
        <taxon>Bacillota</taxon>
        <taxon>Bacilli</taxon>
        <taxon>Bacillales</taxon>
        <taxon>Paenibacillaceae</taxon>
        <taxon>Paenibacillus</taxon>
    </lineage>
</organism>
<dbReference type="EMBL" id="JAHZIK010000543">
    <property type="protein sequence ID" value="MBW7456301.1"/>
    <property type="molecule type" value="Genomic_DNA"/>
</dbReference>